<keyword evidence="1" id="KW-0175">Coiled coil</keyword>
<dbReference type="Pfam" id="PF04219">
    <property type="entry name" value="DUF413"/>
    <property type="match status" value="2"/>
</dbReference>
<dbReference type="InterPro" id="IPR007335">
    <property type="entry name" value="DUF413"/>
</dbReference>
<protein>
    <submittedName>
        <fullName evidence="2">Uncharacterized protein</fullName>
    </submittedName>
</protein>
<evidence type="ECO:0000313" key="2">
    <source>
        <dbReference type="EMBL" id="SVE22029.1"/>
    </source>
</evidence>
<accession>A0A383BQ72</accession>
<proteinExistence type="predicted"/>
<organism evidence="2">
    <name type="scientific">marine metagenome</name>
    <dbReference type="NCBI Taxonomy" id="408172"/>
    <lineage>
        <taxon>unclassified sequences</taxon>
        <taxon>metagenomes</taxon>
        <taxon>ecological metagenomes</taxon>
    </lineage>
</organism>
<dbReference type="AlphaFoldDB" id="A0A383BQ72"/>
<dbReference type="EMBL" id="UINC01202298">
    <property type="protein sequence ID" value="SVE22029.1"/>
    <property type="molecule type" value="Genomic_DNA"/>
</dbReference>
<feature type="non-terminal residue" evidence="2">
    <location>
        <position position="1"/>
    </location>
</feature>
<evidence type="ECO:0000256" key="1">
    <source>
        <dbReference type="SAM" id="Coils"/>
    </source>
</evidence>
<name>A0A383BQ72_9ZZZZ</name>
<reference evidence="2" key="1">
    <citation type="submission" date="2018-05" db="EMBL/GenBank/DDBJ databases">
        <authorList>
            <person name="Lanie J.A."/>
            <person name="Ng W.-L."/>
            <person name="Kazmierczak K.M."/>
            <person name="Andrzejewski T.M."/>
            <person name="Davidsen T.M."/>
            <person name="Wayne K.J."/>
            <person name="Tettelin H."/>
            <person name="Glass J.I."/>
            <person name="Rusch D."/>
            <person name="Podicherti R."/>
            <person name="Tsui H.-C.T."/>
            <person name="Winkler M.E."/>
        </authorList>
    </citation>
    <scope>NUCLEOTIDE SEQUENCE</scope>
</reference>
<feature type="coiled-coil region" evidence="1">
    <location>
        <begin position="183"/>
        <end position="235"/>
    </location>
</feature>
<sequence length="244" mass="28708">SLSSQMNDHEINCENHKFYRNRDFSIYNPTAILEGLSYEDKEIILKYGEWFKALAGEIIKPYTEEQEKFVKVCSGENPPSTKFEIAWKNYTWINNISTHESIEWKDFKWEPGPLNDLNSNDREIIIKYGRFLKALDITILKPCNQAQEQFVRVCRGLTDPHTEYELAWVNFTDAEKNQPEKQKSEQVRENAELSEKLSALRKENISLLTLIDTNKEKNEGVKNDLEQKIKTLKSERMIYFRSLS</sequence>
<gene>
    <name evidence="2" type="ORF">METZ01_LOCUS474883</name>
</gene>
<feature type="non-terminal residue" evidence="2">
    <location>
        <position position="244"/>
    </location>
</feature>